<proteinExistence type="predicted"/>
<reference evidence="1 2" key="1">
    <citation type="journal article" date="2018" name="Front. Plant Sci.">
        <title>Red Clover (Trifolium pratense) and Zigzag Clover (T. medium) - A Picture of Genomic Similarities and Differences.</title>
        <authorList>
            <person name="Dluhosova J."/>
            <person name="Istvanek J."/>
            <person name="Nedelnik J."/>
            <person name="Repkova J."/>
        </authorList>
    </citation>
    <scope>NUCLEOTIDE SEQUENCE [LARGE SCALE GENOMIC DNA]</scope>
    <source>
        <strain evidence="2">cv. 10/8</strain>
        <tissue evidence="1">Leaf</tissue>
    </source>
</reference>
<dbReference type="Proteomes" id="UP000265520">
    <property type="component" value="Unassembled WGS sequence"/>
</dbReference>
<feature type="non-terminal residue" evidence="1">
    <location>
        <position position="24"/>
    </location>
</feature>
<keyword evidence="2" id="KW-1185">Reference proteome</keyword>
<sequence>MGYGPGLPAVEFQLQGDTVKHIVL</sequence>
<comment type="caution">
    <text evidence="1">The sequence shown here is derived from an EMBL/GenBank/DDBJ whole genome shotgun (WGS) entry which is preliminary data.</text>
</comment>
<protein>
    <submittedName>
        <fullName evidence="1">Uncharacterized protein</fullName>
    </submittedName>
</protein>
<accession>A0A392V920</accession>
<dbReference type="AlphaFoldDB" id="A0A392V920"/>
<evidence type="ECO:0000313" key="2">
    <source>
        <dbReference type="Proteomes" id="UP000265520"/>
    </source>
</evidence>
<evidence type="ECO:0000313" key="1">
    <source>
        <dbReference type="EMBL" id="MCI83345.1"/>
    </source>
</evidence>
<dbReference type="EMBL" id="LXQA011064881">
    <property type="protein sequence ID" value="MCI83345.1"/>
    <property type="molecule type" value="Genomic_DNA"/>
</dbReference>
<organism evidence="1 2">
    <name type="scientific">Trifolium medium</name>
    <dbReference type="NCBI Taxonomy" id="97028"/>
    <lineage>
        <taxon>Eukaryota</taxon>
        <taxon>Viridiplantae</taxon>
        <taxon>Streptophyta</taxon>
        <taxon>Embryophyta</taxon>
        <taxon>Tracheophyta</taxon>
        <taxon>Spermatophyta</taxon>
        <taxon>Magnoliopsida</taxon>
        <taxon>eudicotyledons</taxon>
        <taxon>Gunneridae</taxon>
        <taxon>Pentapetalae</taxon>
        <taxon>rosids</taxon>
        <taxon>fabids</taxon>
        <taxon>Fabales</taxon>
        <taxon>Fabaceae</taxon>
        <taxon>Papilionoideae</taxon>
        <taxon>50 kb inversion clade</taxon>
        <taxon>NPAAA clade</taxon>
        <taxon>Hologalegina</taxon>
        <taxon>IRL clade</taxon>
        <taxon>Trifolieae</taxon>
        <taxon>Trifolium</taxon>
    </lineage>
</organism>
<name>A0A392V920_9FABA</name>